<feature type="transmembrane region" description="Helical" evidence="1">
    <location>
        <begin position="34"/>
        <end position="54"/>
    </location>
</feature>
<dbReference type="STRING" id="742817.HMPREF9449_00009"/>
<feature type="transmembrane region" description="Helical" evidence="1">
    <location>
        <begin position="233"/>
        <end position="250"/>
    </location>
</feature>
<sequence>MEKSKIWLLYKWILFIGSLYSFKAYFFWGIPDVIVQLIFIASGILTYMFIPYLFSVGKKKIVWFLLLLLASILTSTHMNLNGMINSVLRIIPLFFIIALKSRYKKDLFLSIRLWFAIFLSVSLVGWILYLSNINFSYSIVYYGKIDGLYQYIFKNYYLFLVNLNSIYDYYRFSSVFLEPGYLGCLLSVFLFLGQYKWNKINIVFLICLLFTFSLAGWLITTFIYLLCRLKKSILWLISIVLFALLITNFVKSYNQGDNWLNNAIFARLEYDEGKGIRGYNRSNEYTDKWFWDQFVHSKDLFWGRGSAFEFSSTDWKVYIVLYGLFSLIAYLVYLLFPLFSSQYNKYRLVLFSLIYLLIFAQTIHGVFWFFYLFMYILGVGVITNRENNQYC</sequence>
<keyword evidence="1" id="KW-0472">Membrane</keyword>
<comment type="caution">
    <text evidence="2">The sequence shown here is derived from an EMBL/GenBank/DDBJ whole genome shotgun (WGS) entry which is preliminary data.</text>
</comment>
<organism evidence="2 3">
    <name type="scientific">Odoribacter laneus YIT 12061</name>
    <dbReference type="NCBI Taxonomy" id="742817"/>
    <lineage>
        <taxon>Bacteria</taxon>
        <taxon>Pseudomonadati</taxon>
        <taxon>Bacteroidota</taxon>
        <taxon>Bacteroidia</taxon>
        <taxon>Bacteroidales</taxon>
        <taxon>Odoribacteraceae</taxon>
        <taxon>Odoribacter</taxon>
    </lineage>
</organism>
<feature type="transmembrane region" description="Helical" evidence="1">
    <location>
        <begin position="111"/>
        <end position="129"/>
    </location>
</feature>
<protein>
    <recommendedName>
        <fullName evidence="4">O-antigen polymerase</fullName>
    </recommendedName>
</protein>
<proteinExistence type="predicted"/>
<evidence type="ECO:0000313" key="2">
    <source>
        <dbReference type="EMBL" id="EHP51007.1"/>
    </source>
</evidence>
<keyword evidence="3" id="KW-1185">Reference proteome</keyword>
<dbReference type="RefSeq" id="WP_009135163.1">
    <property type="nucleotide sequence ID" value="NZ_JH594596.1"/>
</dbReference>
<feature type="transmembrane region" description="Helical" evidence="1">
    <location>
        <begin position="179"/>
        <end position="197"/>
    </location>
</feature>
<dbReference type="AlphaFoldDB" id="H1DD31"/>
<feature type="transmembrane region" description="Helical" evidence="1">
    <location>
        <begin position="203"/>
        <end position="226"/>
    </location>
</feature>
<evidence type="ECO:0000256" key="1">
    <source>
        <dbReference type="SAM" id="Phobius"/>
    </source>
</evidence>
<feature type="transmembrane region" description="Helical" evidence="1">
    <location>
        <begin position="61"/>
        <end position="77"/>
    </location>
</feature>
<dbReference type="GeneID" id="98067690"/>
<gene>
    <name evidence="2" type="ORF">HMPREF9449_00009</name>
</gene>
<dbReference type="HOGENOM" id="CLU_705645_0_0_10"/>
<evidence type="ECO:0000313" key="3">
    <source>
        <dbReference type="Proteomes" id="UP000004892"/>
    </source>
</evidence>
<reference evidence="2 3" key="1">
    <citation type="submission" date="2012-01" db="EMBL/GenBank/DDBJ databases">
        <title>The Genome Sequence of Odoribacter laneus YIT 12061.</title>
        <authorList>
            <consortium name="The Broad Institute Genome Sequencing Platform"/>
            <person name="Earl A."/>
            <person name="Ward D."/>
            <person name="Feldgarden M."/>
            <person name="Gevers D."/>
            <person name="Morotomi M."/>
            <person name="Young S.K."/>
            <person name="Zeng Q."/>
            <person name="Gargeya S."/>
            <person name="Fitzgerald M."/>
            <person name="Haas B."/>
            <person name="Abouelleil A."/>
            <person name="Alvarado L."/>
            <person name="Arachchi H.M."/>
            <person name="Berlin A."/>
            <person name="Chapman S.B."/>
            <person name="Gearin G."/>
            <person name="Goldberg J."/>
            <person name="Griggs A."/>
            <person name="Gujja S."/>
            <person name="Hansen M."/>
            <person name="Heiman D."/>
            <person name="Howarth C."/>
            <person name="Larimer J."/>
            <person name="Lui A."/>
            <person name="MacDonald P.J.P."/>
            <person name="McCowen C."/>
            <person name="Montmayeur A."/>
            <person name="Murphy C."/>
            <person name="Neiman D."/>
            <person name="Pearson M."/>
            <person name="Priest M."/>
            <person name="Roberts A."/>
            <person name="Saif S."/>
            <person name="Shea T."/>
            <person name="Sisk P."/>
            <person name="Stolte C."/>
            <person name="Sykes S."/>
            <person name="Wortman J."/>
            <person name="Nusbaum C."/>
            <person name="Birren B."/>
        </authorList>
    </citation>
    <scope>NUCLEOTIDE SEQUENCE [LARGE SCALE GENOMIC DNA]</scope>
    <source>
        <strain evidence="2 3">YIT 12061</strain>
    </source>
</reference>
<evidence type="ECO:0008006" key="4">
    <source>
        <dbReference type="Google" id="ProtNLM"/>
    </source>
</evidence>
<name>H1DD31_9BACT</name>
<feature type="transmembrane region" description="Helical" evidence="1">
    <location>
        <begin position="348"/>
        <end position="371"/>
    </location>
</feature>
<feature type="transmembrane region" description="Helical" evidence="1">
    <location>
        <begin position="149"/>
        <end position="167"/>
    </location>
</feature>
<feature type="transmembrane region" description="Helical" evidence="1">
    <location>
        <begin position="7"/>
        <end position="28"/>
    </location>
</feature>
<dbReference type="EMBL" id="ADMC01000001">
    <property type="protein sequence ID" value="EHP51007.1"/>
    <property type="molecule type" value="Genomic_DNA"/>
</dbReference>
<dbReference type="PATRIC" id="fig|742817.3.peg.8"/>
<feature type="transmembrane region" description="Helical" evidence="1">
    <location>
        <begin position="317"/>
        <end position="336"/>
    </location>
</feature>
<keyword evidence="1" id="KW-0812">Transmembrane</keyword>
<keyword evidence="1" id="KW-1133">Transmembrane helix</keyword>
<accession>H1DD31</accession>
<dbReference type="Proteomes" id="UP000004892">
    <property type="component" value="Unassembled WGS sequence"/>
</dbReference>
<dbReference type="eggNOG" id="ENOG5033BXM">
    <property type="taxonomic scope" value="Bacteria"/>
</dbReference>
<feature type="transmembrane region" description="Helical" evidence="1">
    <location>
        <begin position="83"/>
        <end position="99"/>
    </location>
</feature>